<dbReference type="Proteomes" id="UP001391051">
    <property type="component" value="Unassembled WGS sequence"/>
</dbReference>
<accession>A0ABR1QVP4</accession>
<protein>
    <recommendedName>
        <fullName evidence="3">Ankyrin repeat protein</fullName>
    </recommendedName>
</protein>
<evidence type="ECO:0000313" key="1">
    <source>
        <dbReference type="EMBL" id="KAK7966513.1"/>
    </source>
</evidence>
<organism evidence="1 2">
    <name type="scientific">Apiospora aurea</name>
    <dbReference type="NCBI Taxonomy" id="335848"/>
    <lineage>
        <taxon>Eukaryota</taxon>
        <taxon>Fungi</taxon>
        <taxon>Dikarya</taxon>
        <taxon>Ascomycota</taxon>
        <taxon>Pezizomycotina</taxon>
        <taxon>Sordariomycetes</taxon>
        <taxon>Xylariomycetidae</taxon>
        <taxon>Amphisphaeriales</taxon>
        <taxon>Apiosporaceae</taxon>
        <taxon>Apiospora</taxon>
    </lineage>
</organism>
<dbReference type="EMBL" id="JAQQWE010000001">
    <property type="protein sequence ID" value="KAK7966513.1"/>
    <property type="molecule type" value="Genomic_DNA"/>
</dbReference>
<evidence type="ECO:0008006" key="3">
    <source>
        <dbReference type="Google" id="ProtNLM"/>
    </source>
</evidence>
<gene>
    <name evidence="1" type="ORF">PG986_000790</name>
</gene>
<keyword evidence="2" id="KW-1185">Reference proteome</keyword>
<reference evidence="1 2" key="1">
    <citation type="submission" date="2023-01" db="EMBL/GenBank/DDBJ databases">
        <title>Analysis of 21 Apiospora genomes using comparative genomics revels a genus with tremendous synthesis potential of carbohydrate active enzymes and secondary metabolites.</title>
        <authorList>
            <person name="Sorensen T."/>
        </authorList>
    </citation>
    <scope>NUCLEOTIDE SEQUENCE [LARGE SCALE GENOMIC DNA]</scope>
    <source>
        <strain evidence="1 2">CBS 24483</strain>
    </source>
</reference>
<dbReference type="RefSeq" id="XP_066705905.1">
    <property type="nucleotide sequence ID" value="XM_066837012.1"/>
</dbReference>
<dbReference type="GeneID" id="92070074"/>
<comment type="caution">
    <text evidence="1">The sequence shown here is derived from an EMBL/GenBank/DDBJ whole genome shotgun (WGS) entry which is preliminary data.</text>
</comment>
<sequence>MDSLNRTFEEVTTVEDSASQPELTRIGHAIRDRDGDVTGLKLLLHHKADADVKNEEALLAAIRQGEVEVLDVLPFTKITKEEPKWRDRRMKTTRLLTPYTDRNWKSKSQKTSLPIALDQGIDSQVTTELSGDRGKSTHERYLIKDSRKATAACHRSWLNYGRRSWRRRQKHGQRKCMGLVPKA</sequence>
<evidence type="ECO:0000313" key="2">
    <source>
        <dbReference type="Proteomes" id="UP001391051"/>
    </source>
</evidence>
<proteinExistence type="predicted"/>
<name>A0ABR1QVP4_9PEZI</name>